<accession>A0AAX0MDZ9</accession>
<keyword evidence="2" id="KW-1185">Reference proteome</keyword>
<evidence type="ECO:0000313" key="1">
    <source>
        <dbReference type="EMBL" id="OQK00789.1"/>
    </source>
</evidence>
<evidence type="ECO:0000313" key="2">
    <source>
        <dbReference type="Proteomes" id="UP000191946"/>
    </source>
</evidence>
<name>A0AAX0MDZ9_VIBPH</name>
<dbReference type="Proteomes" id="UP000191946">
    <property type="component" value="Unassembled WGS sequence"/>
</dbReference>
<dbReference type="AlphaFoldDB" id="A0AAX0MDZ9"/>
<dbReference type="EMBL" id="LHQV01000012">
    <property type="protein sequence ID" value="OQK00789.1"/>
    <property type="molecule type" value="Genomic_DNA"/>
</dbReference>
<proteinExistence type="predicted"/>
<organism evidence="1 2">
    <name type="scientific">Vibrio parahaemolyticus</name>
    <dbReference type="NCBI Taxonomy" id="670"/>
    <lineage>
        <taxon>Bacteria</taxon>
        <taxon>Pseudomonadati</taxon>
        <taxon>Pseudomonadota</taxon>
        <taxon>Gammaproteobacteria</taxon>
        <taxon>Vibrionales</taxon>
        <taxon>Vibrionaceae</taxon>
        <taxon>Vibrio</taxon>
    </lineage>
</organism>
<protein>
    <recommendedName>
        <fullName evidence="3">N-acetyltransferase domain-containing protein</fullName>
    </recommendedName>
</protein>
<sequence>MAVKVVIISNSLSYFNNYIIHKQELELKQVLKLRIINIKIKIEKNTMKMEVERYGFFVCAQNDDITLAGGLRSGNSRAHETRLKYIIMDNHRIKSLMKEGIDQVEAQRLSEVGHVELFVEDGTLFDVNGLVNIVIKNEKNFKERRQGYATKVIQSIVATTGKDLEIMDIQPGNAARFWKSLGTVFHNGHGKEITNAITKKSGIVHGTVSKEKVLSISKEKNKEASFDI</sequence>
<gene>
    <name evidence="1" type="ORF">AKG60_09595</name>
</gene>
<reference evidence="1 2" key="1">
    <citation type="submission" date="2015-08" db="EMBL/GenBank/DDBJ databases">
        <title>Draft Genome Sequences of Vibrio parahaemolyticus Strains.</title>
        <authorList>
            <person name="Gonzalez-Escalona N."/>
            <person name="DePaola A."/>
        </authorList>
    </citation>
    <scope>NUCLEOTIDE SEQUENCE [LARGE SCALE GENOMIC DNA]</scope>
    <source>
        <strain evidence="1 2">CFSAN001621</strain>
    </source>
</reference>
<comment type="caution">
    <text evidence="1">The sequence shown here is derived from an EMBL/GenBank/DDBJ whole genome shotgun (WGS) entry which is preliminary data.</text>
</comment>
<evidence type="ECO:0008006" key="3">
    <source>
        <dbReference type="Google" id="ProtNLM"/>
    </source>
</evidence>